<feature type="domain" description="Core-binding (CB)" evidence="7">
    <location>
        <begin position="75"/>
        <end position="192"/>
    </location>
</feature>
<dbReference type="SUPFAM" id="SSF56349">
    <property type="entry name" value="DNA breaking-rejoining enzymes"/>
    <property type="match status" value="1"/>
</dbReference>
<comment type="similarity">
    <text evidence="1">Belongs to the 'phage' integrase family.</text>
</comment>
<evidence type="ECO:0000256" key="3">
    <source>
        <dbReference type="ARBA" id="ARBA00023125"/>
    </source>
</evidence>
<dbReference type="STRING" id="28181.BEN30_08370"/>
<evidence type="ECO:0008006" key="10">
    <source>
        <dbReference type="Google" id="ProtNLM"/>
    </source>
</evidence>
<dbReference type="InterPro" id="IPR011010">
    <property type="entry name" value="DNA_brk_join_enz"/>
</dbReference>
<dbReference type="AlphaFoldDB" id="A0A1E5Q8L5"/>
<dbReference type="InterPro" id="IPR050090">
    <property type="entry name" value="Tyrosine_recombinase_XerCD"/>
</dbReference>
<dbReference type="InterPro" id="IPR010998">
    <property type="entry name" value="Integrase_recombinase_N"/>
</dbReference>
<evidence type="ECO:0000256" key="2">
    <source>
        <dbReference type="ARBA" id="ARBA00022908"/>
    </source>
</evidence>
<keyword evidence="3 5" id="KW-0238">DNA-binding</keyword>
<dbReference type="GO" id="GO:0003677">
    <property type="term" value="F:DNA binding"/>
    <property type="evidence" value="ECO:0007669"/>
    <property type="project" value="UniProtKB-UniRule"/>
</dbReference>
<dbReference type="PROSITE" id="PS51900">
    <property type="entry name" value="CB"/>
    <property type="match status" value="1"/>
</dbReference>
<dbReference type="Gene3D" id="1.10.443.10">
    <property type="entry name" value="Intergrase catalytic core"/>
    <property type="match status" value="1"/>
</dbReference>
<protein>
    <recommendedName>
        <fullName evidence="10">Tyr recombinase domain-containing protein</fullName>
    </recommendedName>
</protein>
<dbReference type="GO" id="GO:0015074">
    <property type="term" value="P:DNA integration"/>
    <property type="evidence" value="ECO:0007669"/>
    <property type="project" value="UniProtKB-KW"/>
</dbReference>
<dbReference type="PROSITE" id="PS51898">
    <property type="entry name" value="TYR_RECOMBINASE"/>
    <property type="match status" value="1"/>
</dbReference>
<evidence type="ECO:0000256" key="1">
    <source>
        <dbReference type="ARBA" id="ARBA00008857"/>
    </source>
</evidence>
<reference evidence="9" key="1">
    <citation type="submission" date="2016-07" db="EMBL/GenBank/DDBJ databases">
        <authorList>
            <person name="Florea S."/>
            <person name="Webb J.S."/>
            <person name="Jaromczyk J."/>
            <person name="Schardl C.L."/>
        </authorList>
    </citation>
    <scope>NUCLEOTIDE SEQUENCE [LARGE SCALE GENOMIC DNA]</scope>
    <source>
        <strain evidence="9">MV-1</strain>
    </source>
</reference>
<keyword evidence="4" id="KW-0233">DNA recombination</keyword>
<dbReference type="Pfam" id="PF00589">
    <property type="entry name" value="Phage_integrase"/>
    <property type="match status" value="1"/>
</dbReference>
<organism evidence="8 9">
    <name type="scientific">Magnetovibrio blakemorei</name>
    <dbReference type="NCBI Taxonomy" id="28181"/>
    <lineage>
        <taxon>Bacteria</taxon>
        <taxon>Pseudomonadati</taxon>
        <taxon>Pseudomonadota</taxon>
        <taxon>Alphaproteobacteria</taxon>
        <taxon>Rhodospirillales</taxon>
        <taxon>Magnetovibrionaceae</taxon>
        <taxon>Magnetovibrio</taxon>
    </lineage>
</organism>
<dbReference type="InterPro" id="IPR013762">
    <property type="entry name" value="Integrase-like_cat_sf"/>
</dbReference>
<dbReference type="InterPro" id="IPR002104">
    <property type="entry name" value="Integrase_catalytic"/>
</dbReference>
<comment type="caution">
    <text evidence="8">The sequence shown here is derived from an EMBL/GenBank/DDBJ whole genome shotgun (WGS) entry which is preliminary data.</text>
</comment>
<dbReference type="PANTHER" id="PTHR30349">
    <property type="entry name" value="PHAGE INTEGRASE-RELATED"/>
    <property type="match status" value="1"/>
</dbReference>
<keyword evidence="9" id="KW-1185">Reference proteome</keyword>
<evidence type="ECO:0000313" key="9">
    <source>
        <dbReference type="Proteomes" id="UP000095347"/>
    </source>
</evidence>
<dbReference type="GO" id="GO:0006310">
    <property type="term" value="P:DNA recombination"/>
    <property type="evidence" value="ECO:0007669"/>
    <property type="project" value="UniProtKB-KW"/>
</dbReference>
<dbReference type="PANTHER" id="PTHR30349:SF64">
    <property type="entry name" value="PROPHAGE INTEGRASE INTD-RELATED"/>
    <property type="match status" value="1"/>
</dbReference>
<evidence type="ECO:0000259" key="7">
    <source>
        <dbReference type="PROSITE" id="PS51900"/>
    </source>
</evidence>
<evidence type="ECO:0000256" key="5">
    <source>
        <dbReference type="PROSITE-ProRule" id="PRU01248"/>
    </source>
</evidence>
<evidence type="ECO:0000256" key="4">
    <source>
        <dbReference type="ARBA" id="ARBA00023172"/>
    </source>
</evidence>
<dbReference type="InterPro" id="IPR044068">
    <property type="entry name" value="CB"/>
</dbReference>
<gene>
    <name evidence="8" type="ORF">BEN30_08370</name>
</gene>
<evidence type="ECO:0000259" key="6">
    <source>
        <dbReference type="PROSITE" id="PS51898"/>
    </source>
</evidence>
<feature type="domain" description="Tyr recombinase" evidence="6">
    <location>
        <begin position="213"/>
        <end position="419"/>
    </location>
</feature>
<dbReference type="EMBL" id="MCGG01000020">
    <property type="protein sequence ID" value="OEJ67737.1"/>
    <property type="molecule type" value="Genomic_DNA"/>
</dbReference>
<accession>A0A1E5Q8L5</accession>
<evidence type="ECO:0000313" key="8">
    <source>
        <dbReference type="EMBL" id="OEJ67737.1"/>
    </source>
</evidence>
<dbReference type="Proteomes" id="UP000095347">
    <property type="component" value="Unassembled WGS sequence"/>
</dbReference>
<dbReference type="RefSeq" id="WP_084005175.1">
    <property type="nucleotide sequence ID" value="NZ_MCGG01000020.1"/>
</dbReference>
<proteinExistence type="inferred from homology"/>
<name>A0A1E5Q8L5_9PROT</name>
<dbReference type="Gene3D" id="1.10.150.130">
    <property type="match status" value="1"/>
</dbReference>
<sequence length="419" mass="48031">MGSEAVHFVNGKPVAVVYDMAHTKALYIRVKNSGQKGWKSKAAGTSNHDEAKNRAIAWYFEREGDLKAGFQLKSKQFKDVAEAFLDNYKSNMDAGLPKHSATAYAEKKALIHRYFLPFFGDMGIDRVGKAGIEDYIKFRMTFWEKRIGAGDDFIEYERGGRTIKRRVKEGKPSAATIKRENATLKQIFDYAQDQGWLTLAHKPKVMDIGGRSEKRPAFTRKQMQLILGKSWQRKSDKKLARTVVHYRDQLALYIAFLYYTGIRPGEEANAIKWKHLQTDLDEANNEVRMIVVNAERAGKTKGSARKVIPKGGLWTVLDYYRAKQALFCMDDDYIFCTYEGDKIHSMKKAFSRYMDELGVTHDAYGKPYSLYSLRHSYATHNIKELGAWIIAKNMGHSDVKMLEKHYAHDTPVDHHDKLS</sequence>
<keyword evidence="2" id="KW-0229">DNA integration</keyword>
<dbReference type="OrthoDB" id="102994at2"/>